<protein>
    <submittedName>
        <fullName evidence="2">Uncharacterized protein</fullName>
    </submittedName>
</protein>
<dbReference type="EMBL" id="CM007389">
    <property type="protein sequence ID" value="ONK57927.1"/>
    <property type="molecule type" value="Genomic_DNA"/>
</dbReference>
<dbReference type="Proteomes" id="UP000243459">
    <property type="component" value="Chromosome 9"/>
</dbReference>
<proteinExistence type="predicted"/>
<name>A0A5P1E8X6_ASPOF</name>
<dbReference type="Gramene" id="ONK57927">
    <property type="protein sequence ID" value="ONK57927"/>
    <property type="gene ID" value="A4U43_C09F5710"/>
</dbReference>
<keyword evidence="3" id="KW-1185">Reference proteome</keyword>
<feature type="chain" id="PRO_5024463243" evidence="1">
    <location>
        <begin position="18"/>
        <end position="103"/>
    </location>
</feature>
<feature type="signal peptide" evidence="1">
    <location>
        <begin position="1"/>
        <end position="17"/>
    </location>
</feature>
<dbReference type="AlphaFoldDB" id="A0A5P1E8X6"/>
<evidence type="ECO:0000256" key="1">
    <source>
        <dbReference type="SAM" id="SignalP"/>
    </source>
</evidence>
<reference evidence="3" key="1">
    <citation type="journal article" date="2017" name="Nat. Commun.">
        <title>The asparagus genome sheds light on the origin and evolution of a young Y chromosome.</title>
        <authorList>
            <person name="Harkess A."/>
            <person name="Zhou J."/>
            <person name="Xu C."/>
            <person name="Bowers J.E."/>
            <person name="Van der Hulst R."/>
            <person name="Ayyampalayam S."/>
            <person name="Mercati F."/>
            <person name="Riccardi P."/>
            <person name="McKain M.R."/>
            <person name="Kakrana A."/>
            <person name="Tang H."/>
            <person name="Ray J."/>
            <person name="Groenendijk J."/>
            <person name="Arikit S."/>
            <person name="Mathioni S.M."/>
            <person name="Nakano M."/>
            <person name="Shan H."/>
            <person name="Telgmann-Rauber A."/>
            <person name="Kanno A."/>
            <person name="Yue Z."/>
            <person name="Chen H."/>
            <person name="Li W."/>
            <person name="Chen Y."/>
            <person name="Xu X."/>
            <person name="Zhang Y."/>
            <person name="Luo S."/>
            <person name="Chen H."/>
            <person name="Gao J."/>
            <person name="Mao Z."/>
            <person name="Pires J.C."/>
            <person name="Luo M."/>
            <person name="Kudrna D."/>
            <person name="Wing R.A."/>
            <person name="Meyers B.C."/>
            <person name="Yi K."/>
            <person name="Kong H."/>
            <person name="Lavrijsen P."/>
            <person name="Sunseri F."/>
            <person name="Falavigna A."/>
            <person name="Ye Y."/>
            <person name="Leebens-Mack J.H."/>
            <person name="Chen G."/>
        </authorList>
    </citation>
    <scope>NUCLEOTIDE SEQUENCE [LARGE SCALE GENOMIC DNA]</scope>
    <source>
        <strain evidence="3">cv. DH0086</strain>
    </source>
</reference>
<sequence>MITVSLLQFVSLIYVEGGTVSLIYPPNHQHVQIYHVNLYSSFVQVILGPAREAKIMLKRVSPAMDKREVRFLKKKKEPLRVACLYRFRNEVTRQEISLSVDID</sequence>
<gene>
    <name evidence="2" type="ORF">A4U43_C09F5710</name>
</gene>
<organism evidence="2 3">
    <name type="scientific">Asparagus officinalis</name>
    <name type="common">Garden asparagus</name>
    <dbReference type="NCBI Taxonomy" id="4686"/>
    <lineage>
        <taxon>Eukaryota</taxon>
        <taxon>Viridiplantae</taxon>
        <taxon>Streptophyta</taxon>
        <taxon>Embryophyta</taxon>
        <taxon>Tracheophyta</taxon>
        <taxon>Spermatophyta</taxon>
        <taxon>Magnoliopsida</taxon>
        <taxon>Liliopsida</taxon>
        <taxon>Asparagales</taxon>
        <taxon>Asparagaceae</taxon>
        <taxon>Asparagoideae</taxon>
        <taxon>Asparagus</taxon>
    </lineage>
</organism>
<keyword evidence="1" id="KW-0732">Signal</keyword>
<evidence type="ECO:0000313" key="3">
    <source>
        <dbReference type="Proteomes" id="UP000243459"/>
    </source>
</evidence>
<evidence type="ECO:0000313" key="2">
    <source>
        <dbReference type="EMBL" id="ONK57927.1"/>
    </source>
</evidence>
<accession>A0A5P1E8X6</accession>